<evidence type="ECO:0000313" key="1">
    <source>
        <dbReference type="EMBL" id="KAI9901453.1"/>
    </source>
</evidence>
<dbReference type="EMBL" id="CM047942">
    <property type="protein sequence ID" value="KAI9901453.1"/>
    <property type="molecule type" value="Genomic_DNA"/>
</dbReference>
<evidence type="ECO:0000313" key="2">
    <source>
        <dbReference type="Proteomes" id="UP001163324"/>
    </source>
</evidence>
<sequence>MGELADWLVDNDANFRKARLPALYSDFRPQRTLNPDGYVANIAAWRQALSRMASVGLVPLSSPFILNIDKPLLRSLGNKKFGQPLAIGTAVREAVSQKDLVPLQEFLKATQKIGQRGWGSVPWAVAGWALRTLGVVDPARGEDTLPTGKFVVMDNLETAAKTFDGLVASSTTKFERTWSRQQFVTDFGTELVPNQRLSDTDIGVFLTFLSREKEEVEYDGKTVRLKGSGDHTGITEEDASIASIKELITSLRHQVSILDKRIDELQETAKSAIARKNRISALAALKSKKIAESSLATRYQTLNKLEEVASKIEQASDQVQLVKIMESSADVLGSLNKQIGGVERVDSVMDKMREEMAQTDELGAILAEDAQVIDEGEVDDELEAMEAEEKNKALVKERKKEEAQEARDAAEAQKQLDELPELPKEDALREKTPTSETGIGKLTL</sequence>
<protein>
    <submittedName>
        <fullName evidence="1">Uncharacterized protein</fullName>
    </submittedName>
</protein>
<accession>A0ACC0V5H7</accession>
<dbReference type="Proteomes" id="UP001163324">
    <property type="component" value="Chromosome 3"/>
</dbReference>
<proteinExistence type="predicted"/>
<name>A0ACC0V5H7_9HYPO</name>
<organism evidence="1 2">
    <name type="scientific">Trichothecium roseum</name>
    <dbReference type="NCBI Taxonomy" id="47278"/>
    <lineage>
        <taxon>Eukaryota</taxon>
        <taxon>Fungi</taxon>
        <taxon>Dikarya</taxon>
        <taxon>Ascomycota</taxon>
        <taxon>Pezizomycotina</taxon>
        <taxon>Sordariomycetes</taxon>
        <taxon>Hypocreomycetidae</taxon>
        <taxon>Hypocreales</taxon>
        <taxon>Hypocreales incertae sedis</taxon>
        <taxon>Trichothecium</taxon>
    </lineage>
</organism>
<gene>
    <name evidence="1" type="ORF">N3K66_003270</name>
</gene>
<comment type="caution">
    <text evidence="1">The sequence shown here is derived from an EMBL/GenBank/DDBJ whole genome shotgun (WGS) entry which is preliminary data.</text>
</comment>
<reference evidence="1" key="1">
    <citation type="submission" date="2022-10" db="EMBL/GenBank/DDBJ databases">
        <title>Complete Genome of Trichothecium roseum strain YXFP-22015, a Plant Pathogen Isolated from Citrus.</title>
        <authorList>
            <person name="Wang Y."/>
            <person name="Zhu L."/>
        </authorList>
    </citation>
    <scope>NUCLEOTIDE SEQUENCE</scope>
    <source>
        <strain evidence="1">YXFP-22015</strain>
    </source>
</reference>
<keyword evidence="2" id="KW-1185">Reference proteome</keyword>